<gene>
    <name evidence="2" type="ORF">SAMN06296065_101372</name>
</gene>
<feature type="transmembrane region" description="Helical" evidence="1">
    <location>
        <begin position="131"/>
        <end position="147"/>
    </location>
</feature>
<accession>A0ABY1PZL2</accession>
<protein>
    <submittedName>
        <fullName evidence="2">Membrane protein</fullName>
    </submittedName>
</protein>
<evidence type="ECO:0000313" key="2">
    <source>
        <dbReference type="EMBL" id="SMP53120.1"/>
    </source>
</evidence>
<organism evidence="2 3">
    <name type="scientific">Novosphingobium panipatense</name>
    <dbReference type="NCBI Taxonomy" id="428991"/>
    <lineage>
        <taxon>Bacteria</taxon>
        <taxon>Pseudomonadati</taxon>
        <taxon>Pseudomonadota</taxon>
        <taxon>Alphaproteobacteria</taxon>
        <taxon>Sphingomonadales</taxon>
        <taxon>Sphingomonadaceae</taxon>
        <taxon>Novosphingobium</taxon>
    </lineage>
</organism>
<dbReference type="EMBL" id="FXUI01000001">
    <property type="protein sequence ID" value="SMP53120.1"/>
    <property type="molecule type" value="Genomic_DNA"/>
</dbReference>
<reference evidence="2 3" key="1">
    <citation type="submission" date="2017-05" db="EMBL/GenBank/DDBJ databases">
        <authorList>
            <person name="Varghese N."/>
            <person name="Submissions S."/>
        </authorList>
    </citation>
    <scope>NUCLEOTIDE SEQUENCE [LARGE SCALE GENOMIC DNA]</scope>
    <source>
        <strain evidence="2 3">SM16</strain>
    </source>
</reference>
<dbReference type="Proteomes" id="UP001157910">
    <property type="component" value="Unassembled WGS sequence"/>
</dbReference>
<dbReference type="InterPro" id="IPR014509">
    <property type="entry name" value="YjdF-like"/>
</dbReference>
<evidence type="ECO:0000256" key="1">
    <source>
        <dbReference type="SAM" id="Phobius"/>
    </source>
</evidence>
<comment type="caution">
    <text evidence="2">The sequence shown here is derived from an EMBL/GenBank/DDBJ whole genome shotgun (WGS) entry which is preliminary data.</text>
</comment>
<sequence length="150" mass="16563">MPTGAVLCVCVFLWLHTIGGRYIYSFVPYEDWARALSVPSPAEVLGLERNAWDRLVHFSFGACLIYPASEGLSRHRGLSRGLATYIAVEFVLAGSAVYEVFEWLLTVFMAGPDALAYNGQQGDVWDPQKDMALAALGALLAALVLRLRRR</sequence>
<keyword evidence="1" id="KW-0812">Transmembrane</keyword>
<keyword evidence="1" id="KW-0472">Membrane</keyword>
<keyword evidence="1" id="KW-1133">Transmembrane helix</keyword>
<proteinExistence type="predicted"/>
<name>A0ABY1PZL2_9SPHN</name>
<feature type="transmembrane region" description="Helical" evidence="1">
    <location>
        <begin position="85"/>
        <end position="111"/>
    </location>
</feature>
<evidence type="ECO:0000313" key="3">
    <source>
        <dbReference type="Proteomes" id="UP001157910"/>
    </source>
</evidence>
<dbReference type="Pfam" id="PF09997">
    <property type="entry name" value="DUF2238"/>
    <property type="match status" value="1"/>
</dbReference>
<keyword evidence="3" id="KW-1185">Reference proteome</keyword>